<name>A0A409YW80_9AGAR</name>
<evidence type="ECO:0000313" key="2">
    <source>
        <dbReference type="Proteomes" id="UP000284842"/>
    </source>
</evidence>
<protein>
    <submittedName>
        <fullName evidence="1">Uncharacterized protein</fullName>
    </submittedName>
</protein>
<organism evidence="1 2">
    <name type="scientific">Panaeolus cyanescens</name>
    <dbReference type="NCBI Taxonomy" id="181874"/>
    <lineage>
        <taxon>Eukaryota</taxon>
        <taxon>Fungi</taxon>
        <taxon>Dikarya</taxon>
        <taxon>Basidiomycota</taxon>
        <taxon>Agaricomycotina</taxon>
        <taxon>Agaricomycetes</taxon>
        <taxon>Agaricomycetidae</taxon>
        <taxon>Agaricales</taxon>
        <taxon>Agaricineae</taxon>
        <taxon>Galeropsidaceae</taxon>
        <taxon>Panaeolus</taxon>
    </lineage>
</organism>
<proteinExistence type="predicted"/>
<dbReference type="Proteomes" id="UP000284842">
    <property type="component" value="Unassembled WGS sequence"/>
</dbReference>
<dbReference type="AlphaFoldDB" id="A0A409YW80"/>
<evidence type="ECO:0000313" key="1">
    <source>
        <dbReference type="EMBL" id="PPR07295.1"/>
    </source>
</evidence>
<dbReference type="InParanoid" id="A0A409YW80"/>
<reference evidence="1 2" key="1">
    <citation type="journal article" date="2018" name="Evol. Lett.">
        <title>Horizontal gene cluster transfer increased hallucinogenic mushroom diversity.</title>
        <authorList>
            <person name="Reynolds H.T."/>
            <person name="Vijayakumar V."/>
            <person name="Gluck-Thaler E."/>
            <person name="Korotkin H.B."/>
            <person name="Matheny P.B."/>
            <person name="Slot J.C."/>
        </authorList>
    </citation>
    <scope>NUCLEOTIDE SEQUENCE [LARGE SCALE GENOMIC DNA]</scope>
    <source>
        <strain evidence="1 2">2629</strain>
    </source>
</reference>
<accession>A0A409YW80</accession>
<sequence>MMNDTVMDRFYDVEIAKSLLRAYIVQANQEVAQCPTIDNLEVDKATIAKFRYPRTWRMLSGSDEEEVNVRVVGIICRKDLPPFRSFTEHLKLSEKHRLRQHVKLTGLGLDEFHEGFARVGEVAKVFDARMRRMESGNRYDVLQDMETATWEGNPVLDLHNRYFSYRTQVPDEKDLPFSQDVDPNHALEDAKGNELVHVGDNVVVYLKKRTTTEGEIKYTKTTPDNFHIGDIVEATMSFVAFPHGPPGKIGSHRLKLVLRALALVNTEEADKRRHENKMAARLHHAPRVSLKRKKICYDSSDEEGRDSKTMRMDASF</sequence>
<gene>
    <name evidence="1" type="ORF">CVT24_007357</name>
</gene>
<keyword evidence="2" id="KW-1185">Reference proteome</keyword>
<dbReference type="EMBL" id="NHTK01000478">
    <property type="protein sequence ID" value="PPR07295.1"/>
    <property type="molecule type" value="Genomic_DNA"/>
</dbReference>
<comment type="caution">
    <text evidence="1">The sequence shown here is derived from an EMBL/GenBank/DDBJ whole genome shotgun (WGS) entry which is preliminary data.</text>
</comment>
<dbReference type="OrthoDB" id="3269456at2759"/>